<dbReference type="InterPro" id="IPR000594">
    <property type="entry name" value="ThiF_NAD_FAD-bd"/>
</dbReference>
<dbReference type="Gene3D" id="3.40.50.720">
    <property type="entry name" value="NAD(P)-binding Rossmann-like Domain"/>
    <property type="match status" value="1"/>
</dbReference>
<evidence type="ECO:0000313" key="4">
    <source>
        <dbReference type="Proteomes" id="UP001500305"/>
    </source>
</evidence>
<feature type="domain" description="THIF-type NAD/FAD binding fold" evidence="2">
    <location>
        <begin position="132"/>
        <end position="197"/>
    </location>
</feature>
<protein>
    <submittedName>
        <fullName evidence="3">TOMM leader peptide-binding protein</fullName>
    </submittedName>
</protein>
<evidence type="ECO:0000256" key="1">
    <source>
        <dbReference type="SAM" id="MobiDB-lite"/>
    </source>
</evidence>
<gene>
    <name evidence="3" type="ORF">GCM10010430_45670</name>
</gene>
<keyword evidence="4" id="KW-1185">Reference proteome</keyword>
<dbReference type="RefSeq" id="WP_344638335.1">
    <property type="nucleotide sequence ID" value="NZ_BAAATR010000021.1"/>
</dbReference>
<feature type="region of interest" description="Disordered" evidence="1">
    <location>
        <begin position="196"/>
        <end position="218"/>
    </location>
</feature>
<dbReference type="SUPFAM" id="SSF69572">
    <property type="entry name" value="Activating enzymes of the ubiquitin-like proteins"/>
    <property type="match status" value="1"/>
</dbReference>
<sequence>MHPVSRPMLKPALSRAWRDRDTLQFGTVHRHAHLVEQVDQPVAAFLDLIDGTREHGALLASGERLGLGSAVAEQLLASLAQNGLLDDAEATAGTLAGYPRPQQDLLGPDLASLSLVHPAPGEAPAVLRGRSRARVEVRGAGRVGAAVATALAAGGVGSVTVLDRGRVTAQDCSPAGYPPTEIGRLRTTAARDVVHRAAGSPDGERHRRGSRTPDADAPPMLVVLAPRDGSGAFTGTAAEAHRLMRAGVPHLYVGVLEHLGVVGPLVLPGASACGSCATLARRDEDESWPRLLAQLGDEGPGRPRTPACDSALATAVAGLAALHVQLYLDGGSPPSIDGWYEISAADGMARRLRLPSHPDCGCLWQSVPRPRPATGESMHPA</sequence>
<reference evidence="4" key="1">
    <citation type="journal article" date="2019" name="Int. J. Syst. Evol. Microbiol.">
        <title>The Global Catalogue of Microorganisms (GCM) 10K type strain sequencing project: providing services to taxonomists for standard genome sequencing and annotation.</title>
        <authorList>
            <consortium name="The Broad Institute Genomics Platform"/>
            <consortium name="The Broad Institute Genome Sequencing Center for Infectious Disease"/>
            <person name="Wu L."/>
            <person name="Ma J."/>
        </authorList>
    </citation>
    <scope>NUCLEOTIDE SEQUENCE [LARGE SCALE GENOMIC DNA]</scope>
    <source>
        <strain evidence="4">JCM 7356</strain>
    </source>
</reference>
<comment type="caution">
    <text evidence="3">The sequence shown here is derived from an EMBL/GenBank/DDBJ whole genome shotgun (WGS) entry which is preliminary data.</text>
</comment>
<name>A0ABP5RDS7_9ACTN</name>
<evidence type="ECO:0000259" key="2">
    <source>
        <dbReference type="Pfam" id="PF00899"/>
    </source>
</evidence>
<accession>A0ABP5RDS7</accession>
<organism evidence="3 4">
    <name type="scientific">Kitasatospora cystarginea</name>
    <dbReference type="NCBI Taxonomy" id="58350"/>
    <lineage>
        <taxon>Bacteria</taxon>
        <taxon>Bacillati</taxon>
        <taxon>Actinomycetota</taxon>
        <taxon>Actinomycetes</taxon>
        <taxon>Kitasatosporales</taxon>
        <taxon>Streptomycetaceae</taxon>
        <taxon>Kitasatospora</taxon>
    </lineage>
</organism>
<evidence type="ECO:0000313" key="3">
    <source>
        <dbReference type="EMBL" id="GAA2256685.1"/>
    </source>
</evidence>
<dbReference type="Pfam" id="PF00899">
    <property type="entry name" value="ThiF"/>
    <property type="match status" value="1"/>
</dbReference>
<dbReference type="Proteomes" id="UP001500305">
    <property type="component" value="Unassembled WGS sequence"/>
</dbReference>
<dbReference type="InterPro" id="IPR035985">
    <property type="entry name" value="Ubiquitin-activating_enz"/>
</dbReference>
<dbReference type="EMBL" id="BAAATR010000021">
    <property type="protein sequence ID" value="GAA2256685.1"/>
    <property type="molecule type" value="Genomic_DNA"/>
</dbReference>
<proteinExistence type="predicted"/>